<dbReference type="RefSeq" id="WP_178311627.1">
    <property type="nucleotide sequence ID" value="NZ_JACATM010000009.1"/>
</dbReference>
<gene>
    <name evidence="1" type="ORF">DBY38_04380</name>
</gene>
<protein>
    <submittedName>
        <fullName evidence="1">Uncharacterized protein</fullName>
    </submittedName>
</protein>
<evidence type="ECO:0000313" key="2">
    <source>
        <dbReference type="Proteomes" id="UP000246114"/>
    </source>
</evidence>
<accession>A0A316MD07</accession>
<proteinExistence type="predicted"/>
<organism evidence="1 2">
    <name type="scientific">Clostridium cadaveris</name>
    <dbReference type="NCBI Taxonomy" id="1529"/>
    <lineage>
        <taxon>Bacteria</taxon>
        <taxon>Bacillati</taxon>
        <taxon>Bacillota</taxon>
        <taxon>Clostridia</taxon>
        <taxon>Eubacteriales</taxon>
        <taxon>Clostridiaceae</taxon>
        <taxon>Clostridium</taxon>
    </lineage>
</organism>
<evidence type="ECO:0000313" key="1">
    <source>
        <dbReference type="EMBL" id="PWL54433.1"/>
    </source>
</evidence>
<dbReference type="EMBL" id="QAMZ01000023">
    <property type="protein sequence ID" value="PWL54433.1"/>
    <property type="molecule type" value="Genomic_DNA"/>
</dbReference>
<reference evidence="1 2" key="1">
    <citation type="submission" date="2018-03" db="EMBL/GenBank/DDBJ databases">
        <title>The uncultured portion of the human microbiome is neutrally assembled.</title>
        <authorList>
            <person name="Jeraldo P."/>
            <person name="Boardman L."/>
            <person name="White B.A."/>
            <person name="Nelson H."/>
            <person name="Goldenfeld N."/>
            <person name="Chia N."/>
        </authorList>
    </citation>
    <scope>NUCLEOTIDE SEQUENCE [LARGE SCALE GENOMIC DNA]</scope>
    <source>
        <strain evidence="1">CIM:MAG 903</strain>
    </source>
</reference>
<dbReference type="Proteomes" id="UP000246114">
    <property type="component" value="Unassembled WGS sequence"/>
</dbReference>
<comment type="caution">
    <text evidence="1">The sequence shown here is derived from an EMBL/GenBank/DDBJ whole genome shotgun (WGS) entry which is preliminary data.</text>
</comment>
<name>A0A316MD07_9CLOT</name>
<sequence length="61" mass="7393">MKSESQKKADKKWESKNREYANYLRSRSTARSFINKKATLEDIEELRELLNKREEFLNVNK</sequence>
<dbReference type="AlphaFoldDB" id="A0A316MD07"/>